<protein>
    <submittedName>
        <fullName evidence="1">Uncharacterized protein</fullName>
    </submittedName>
</protein>
<keyword evidence="2" id="KW-1185">Reference proteome</keyword>
<reference evidence="1 2" key="1">
    <citation type="submission" date="2021-02" db="EMBL/GenBank/DDBJ databases">
        <authorList>
            <person name="Vanwijnsberghe S."/>
        </authorList>
    </citation>
    <scope>NUCLEOTIDE SEQUENCE [LARGE SCALE GENOMIC DNA]</scope>
    <source>
        <strain evidence="1 2">R-69658</strain>
    </source>
</reference>
<evidence type="ECO:0000313" key="2">
    <source>
        <dbReference type="Proteomes" id="UP000674425"/>
    </source>
</evidence>
<accession>A0ABN7LF44</accession>
<dbReference type="Proteomes" id="UP000674425">
    <property type="component" value="Unassembled WGS sequence"/>
</dbReference>
<sequence length="76" mass="8845">MLDFDGVAVPDTSANRALWRIWNQPGIWINTLAHLERTARHHRLRRAAEAIREIDPLLGATLSDIEFRGEWCRLVR</sequence>
<gene>
    <name evidence="1" type="ORF">R69658_02542</name>
</gene>
<name>A0ABN7LF44_9BURK</name>
<evidence type="ECO:0000313" key="1">
    <source>
        <dbReference type="EMBL" id="CAE6747164.1"/>
    </source>
</evidence>
<comment type="caution">
    <text evidence="1">The sequence shown here is derived from an EMBL/GenBank/DDBJ whole genome shotgun (WGS) entry which is preliminary data.</text>
</comment>
<organism evidence="1 2">
    <name type="scientific">Paraburkholderia aspalathi</name>
    <dbReference type="NCBI Taxonomy" id="1324617"/>
    <lineage>
        <taxon>Bacteria</taxon>
        <taxon>Pseudomonadati</taxon>
        <taxon>Pseudomonadota</taxon>
        <taxon>Betaproteobacteria</taxon>
        <taxon>Burkholderiales</taxon>
        <taxon>Burkholderiaceae</taxon>
        <taxon>Paraburkholderia</taxon>
    </lineage>
</organism>
<dbReference type="EMBL" id="CAJNAU010000019">
    <property type="protein sequence ID" value="CAE6747164.1"/>
    <property type="molecule type" value="Genomic_DNA"/>
</dbReference>
<proteinExistence type="predicted"/>
<dbReference type="RefSeq" id="WP_200618415.1">
    <property type="nucleotide sequence ID" value="NZ_CAJNAU010000019.1"/>
</dbReference>